<dbReference type="PROSITE" id="PS00194">
    <property type="entry name" value="THIOREDOXIN_1"/>
    <property type="match status" value="3"/>
</dbReference>
<proteinExistence type="predicted"/>
<dbReference type="EMBL" id="CAIIXF020000007">
    <property type="protein sequence ID" value="CAH1790318.1"/>
    <property type="molecule type" value="Genomic_DNA"/>
</dbReference>
<dbReference type="CDD" id="cd03004">
    <property type="entry name" value="PDI_a_ERdj5_C"/>
    <property type="match status" value="1"/>
</dbReference>
<evidence type="ECO:0000256" key="2">
    <source>
        <dbReference type="ARBA" id="ARBA00020920"/>
    </source>
</evidence>
<organism evidence="10 11">
    <name type="scientific">Owenia fusiformis</name>
    <name type="common">Polychaete worm</name>
    <dbReference type="NCBI Taxonomy" id="6347"/>
    <lineage>
        <taxon>Eukaryota</taxon>
        <taxon>Metazoa</taxon>
        <taxon>Spiralia</taxon>
        <taxon>Lophotrochozoa</taxon>
        <taxon>Annelida</taxon>
        <taxon>Polychaeta</taxon>
        <taxon>Sedentaria</taxon>
        <taxon>Canalipalpata</taxon>
        <taxon>Sabellida</taxon>
        <taxon>Oweniida</taxon>
        <taxon>Oweniidae</taxon>
        <taxon>Owenia</taxon>
    </lineage>
</organism>
<comment type="subcellular location">
    <subcellularLocation>
        <location evidence="1">Endoplasmic reticulum membrane</location>
        <topology evidence="1">Single-pass type IV membrane protein</topology>
    </subcellularLocation>
</comment>
<feature type="domain" description="Thioredoxin" evidence="9">
    <location>
        <begin position="463"/>
        <end position="586"/>
    </location>
</feature>
<comment type="function">
    <text evidence="5">Plays an important role in regulating the size of autophagosomes during the formation process.</text>
</comment>
<dbReference type="InterPro" id="IPR017937">
    <property type="entry name" value="Thioredoxin_CS"/>
</dbReference>
<dbReference type="OrthoDB" id="5810603at2759"/>
<dbReference type="InterPro" id="IPR018253">
    <property type="entry name" value="DnaJ_domain_CS"/>
</dbReference>
<protein>
    <recommendedName>
        <fullName evidence="2">DnaJ homolog subfamily C member 10</fullName>
    </recommendedName>
    <alternativeName>
        <fullName evidence="3">DnaJ homolog subfamily C member 16</fullName>
    </alternativeName>
    <alternativeName>
        <fullName evidence="6">Endoplasmic reticulum DNA J domain-containing protein 8</fullName>
    </alternativeName>
</protein>
<evidence type="ECO:0000313" key="10">
    <source>
        <dbReference type="EMBL" id="CAH1790318.1"/>
    </source>
</evidence>
<feature type="domain" description="Thioredoxin" evidence="9">
    <location>
        <begin position="587"/>
        <end position="698"/>
    </location>
</feature>
<dbReference type="CDD" id="cd06257">
    <property type="entry name" value="DnaJ"/>
    <property type="match status" value="1"/>
</dbReference>
<gene>
    <name evidence="10" type="ORF">OFUS_LOCUS15535</name>
</gene>
<accession>A0A8S4P9V8</accession>
<dbReference type="FunFam" id="1.10.287.110:FF:000029">
    <property type="entry name" value="DnaJ homolog subfamily C member 10"/>
    <property type="match status" value="1"/>
</dbReference>
<dbReference type="Gene3D" id="3.40.30.10">
    <property type="entry name" value="Glutaredoxin"/>
    <property type="match status" value="6"/>
</dbReference>
<keyword evidence="11" id="KW-1185">Reference proteome</keyword>
<dbReference type="Gene3D" id="1.10.287.110">
    <property type="entry name" value="DnaJ domain"/>
    <property type="match status" value="1"/>
</dbReference>
<evidence type="ECO:0000256" key="6">
    <source>
        <dbReference type="ARBA" id="ARBA00035043"/>
    </source>
</evidence>
<dbReference type="GO" id="GO:0006914">
    <property type="term" value="P:autophagy"/>
    <property type="evidence" value="ECO:0007669"/>
    <property type="project" value="UniProtKB-KW"/>
</dbReference>
<feature type="domain" description="Thioredoxin" evidence="9">
    <location>
        <begin position="109"/>
        <end position="234"/>
    </location>
</feature>
<comment type="caution">
    <text evidence="10">The sequence shown here is derived from an EMBL/GenBank/DDBJ whole genome shotgun (WGS) entry which is preliminary data.</text>
</comment>
<evidence type="ECO:0000256" key="3">
    <source>
        <dbReference type="ARBA" id="ARBA00020921"/>
    </source>
</evidence>
<dbReference type="InterPro" id="IPR013766">
    <property type="entry name" value="Thioredoxin_domain"/>
</dbReference>
<evidence type="ECO:0000256" key="1">
    <source>
        <dbReference type="ARBA" id="ARBA00004163"/>
    </source>
</evidence>
<dbReference type="PROSITE" id="PS00636">
    <property type="entry name" value="DNAJ_1"/>
    <property type="match status" value="1"/>
</dbReference>
<evidence type="ECO:0000259" key="8">
    <source>
        <dbReference type="PROSITE" id="PS50076"/>
    </source>
</evidence>
<dbReference type="InterPro" id="IPR036249">
    <property type="entry name" value="Thioredoxin-like_sf"/>
</dbReference>
<dbReference type="InterPro" id="IPR052460">
    <property type="entry name" value="ER_disulfide_reductase"/>
</dbReference>
<dbReference type="GO" id="GO:0016671">
    <property type="term" value="F:oxidoreductase activity, acting on a sulfur group of donors, disulfide as acceptor"/>
    <property type="evidence" value="ECO:0007669"/>
    <property type="project" value="TreeGrafter"/>
</dbReference>
<dbReference type="PRINTS" id="PR00625">
    <property type="entry name" value="JDOMAIN"/>
</dbReference>
<keyword evidence="7" id="KW-0472">Membrane</keyword>
<dbReference type="GO" id="GO:0005789">
    <property type="term" value="C:endoplasmic reticulum membrane"/>
    <property type="evidence" value="ECO:0007669"/>
    <property type="project" value="UniProtKB-SubCell"/>
</dbReference>
<dbReference type="GO" id="GO:0005788">
    <property type="term" value="C:endoplasmic reticulum lumen"/>
    <property type="evidence" value="ECO:0007669"/>
    <property type="project" value="TreeGrafter"/>
</dbReference>
<dbReference type="PANTHER" id="PTHR44340">
    <property type="entry name" value="DNAJ HOMOLOG SUBFAMILY C MEMBER 10"/>
    <property type="match status" value="1"/>
</dbReference>
<keyword evidence="7" id="KW-0812">Transmembrane</keyword>
<dbReference type="GO" id="GO:0051787">
    <property type="term" value="F:misfolded protein binding"/>
    <property type="evidence" value="ECO:0007669"/>
    <property type="project" value="TreeGrafter"/>
</dbReference>
<evidence type="ECO:0000313" key="11">
    <source>
        <dbReference type="Proteomes" id="UP000749559"/>
    </source>
</evidence>
<dbReference type="PROSITE" id="PS50076">
    <property type="entry name" value="DNAJ_2"/>
    <property type="match status" value="1"/>
</dbReference>
<dbReference type="Pfam" id="PF00085">
    <property type="entry name" value="Thioredoxin"/>
    <property type="match status" value="4"/>
</dbReference>
<dbReference type="GO" id="GO:0036498">
    <property type="term" value="P:IRE1-mediated unfolded protein response"/>
    <property type="evidence" value="ECO:0007669"/>
    <property type="project" value="TreeGrafter"/>
</dbReference>
<dbReference type="InterPro" id="IPR001623">
    <property type="entry name" value="DnaJ_domain"/>
</dbReference>
<dbReference type="InterPro" id="IPR036869">
    <property type="entry name" value="J_dom_sf"/>
</dbReference>
<dbReference type="InterPro" id="IPR035674">
    <property type="entry name" value="ERdj5_TRX_C"/>
</dbReference>
<dbReference type="FunFam" id="3.40.30.10:FF:000087">
    <property type="entry name" value="DnaJ homolog subfamily C member 10"/>
    <property type="match status" value="1"/>
</dbReference>
<dbReference type="PROSITE" id="PS51352">
    <property type="entry name" value="THIOREDOXIN_2"/>
    <property type="match status" value="4"/>
</dbReference>
<dbReference type="SUPFAM" id="SSF52833">
    <property type="entry name" value="Thioredoxin-like"/>
    <property type="match status" value="6"/>
</dbReference>
<dbReference type="PANTHER" id="PTHR44340:SF1">
    <property type="entry name" value="DNAJ HOMOLOG SUBFAMILY C MEMBER 10"/>
    <property type="match status" value="1"/>
</dbReference>
<keyword evidence="7" id="KW-1133">Transmembrane helix</keyword>
<dbReference type="SUPFAM" id="SSF46565">
    <property type="entry name" value="Chaperone J-domain"/>
    <property type="match status" value="1"/>
</dbReference>
<evidence type="ECO:0000256" key="4">
    <source>
        <dbReference type="ARBA" id="ARBA00023006"/>
    </source>
</evidence>
<keyword evidence="4" id="KW-0072">Autophagy</keyword>
<name>A0A8S4P9V8_OWEFU</name>
<feature type="domain" description="J" evidence="8">
    <location>
        <begin position="34"/>
        <end position="99"/>
    </location>
</feature>
<dbReference type="GO" id="GO:0015035">
    <property type="term" value="F:protein-disulfide reductase activity"/>
    <property type="evidence" value="ECO:0007669"/>
    <property type="project" value="TreeGrafter"/>
</dbReference>
<reference evidence="10" key="1">
    <citation type="submission" date="2022-03" db="EMBL/GenBank/DDBJ databases">
        <authorList>
            <person name="Martin C."/>
        </authorList>
    </citation>
    <scope>NUCLEOTIDE SEQUENCE</scope>
</reference>
<evidence type="ECO:0000259" key="9">
    <source>
        <dbReference type="PROSITE" id="PS51352"/>
    </source>
</evidence>
<feature type="transmembrane region" description="Helical" evidence="7">
    <location>
        <begin position="12"/>
        <end position="30"/>
    </location>
</feature>
<evidence type="ECO:0000256" key="5">
    <source>
        <dbReference type="ARBA" id="ARBA00035002"/>
    </source>
</evidence>
<sequence>MNLSRTLGIECLTIHSVYIGVLVLTLMQLVTAEDYYELLGIDKSANNREIRKAFKKLALSEHPDKNQDDPKAHEKFVRITTAYDVLKDEELRKKYDMYGEEGLKDDHNQQHGYRSWNFYDQEFGIYDDDPEVITLSKTDFEQSVEGTDDIWFINYYSPQCSHCHELAPSWRELARELEGVIRIGAVNCEDDWYLCRQQGIRSYPSLLMYPQKEKYYGERSRSELLKYALKQVRAQVFELWSGNYKSHMEDEEKSSRPWLISFCGDGGDCLEKQTTLKLAAMLSSLVNVGTLDCNVQEKLCSKLGVEYGTYFFQPNEVKKSKGKVINSLDAKEIAYTVLEQLPDMKNLKPEEFKESLANLKENTDTAWMIHFTEDDELHDLELRKLPMLLEGLNVGRVNCRYMRTECNDLHIHKFPTFVVFKQGGGHEIHHGRETAHDIAAFARDSSVTPVRVLGPSDFPAPVVNSRETAHDIAAFARDSSVTPVRVLGPSDFPAPVVNSKDPWFVDFYAPWCPPCMRLLPEFRKTSKHFDDVSFGTVDCTVHQGLCNKYNIRSYPTTILFNQSVPHQYHGHHSVNGIKEFIEDTLKPPVITMTPELWETTVAKMGKEEIWLIDFYAPWCGPCQQLAPEWSRLSKMFDDNPKIHVAKVDCPANQQFCSRQSVNSYPSIRLYTSPRKFVKYSGWHRDSQSLRAWVYEYMPSKVATLNWQKFSNDILESRDPWVVDFYAPWCGHCQVFAPEFERVAESLDGKVHAGKVNCDAEQWLCQQAGIGAYPSVRYYPGSMREGWQQDMYGEDINSQDGNYIIKLLKSKWKQSQSQRDEL</sequence>
<dbReference type="AlphaFoldDB" id="A0A8S4P9V8"/>
<dbReference type="Proteomes" id="UP000749559">
    <property type="component" value="Unassembled WGS sequence"/>
</dbReference>
<evidence type="ECO:0000256" key="7">
    <source>
        <dbReference type="SAM" id="Phobius"/>
    </source>
</evidence>
<dbReference type="Pfam" id="PF00226">
    <property type="entry name" value="DnaJ"/>
    <property type="match status" value="1"/>
</dbReference>
<dbReference type="SMART" id="SM00271">
    <property type="entry name" value="DnaJ"/>
    <property type="match status" value="1"/>
</dbReference>
<feature type="domain" description="Thioredoxin" evidence="9">
    <location>
        <begin position="700"/>
        <end position="812"/>
    </location>
</feature>